<evidence type="ECO:0000313" key="6">
    <source>
        <dbReference type="Proteomes" id="UP001597227"/>
    </source>
</evidence>
<dbReference type="InterPro" id="IPR035895">
    <property type="entry name" value="HPr-like_sf"/>
</dbReference>
<dbReference type="EMBL" id="JBHUEK010000026">
    <property type="protein sequence ID" value="MFD1780684.1"/>
    <property type="molecule type" value="Genomic_DNA"/>
</dbReference>
<keyword evidence="2" id="KW-0963">Cytoplasm</keyword>
<name>A0ABW4MU38_9BACI</name>
<dbReference type="CDD" id="cd00367">
    <property type="entry name" value="PTS-HPr_like"/>
    <property type="match status" value="1"/>
</dbReference>
<dbReference type="PRINTS" id="PR00107">
    <property type="entry name" value="PHOSPHOCPHPR"/>
</dbReference>
<comment type="subcellular location">
    <subcellularLocation>
        <location evidence="1">Cytoplasm</location>
    </subcellularLocation>
</comment>
<evidence type="ECO:0000256" key="2">
    <source>
        <dbReference type="ARBA" id="ARBA00022490"/>
    </source>
</evidence>
<comment type="caution">
    <text evidence="5">The sequence shown here is derived from an EMBL/GenBank/DDBJ whole genome shotgun (WGS) entry which is preliminary data.</text>
</comment>
<dbReference type="PANTHER" id="PTHR33705">
    <property type="entry name" value="PHOSPHOCARRIER PROTEIN HPR"/>
    <property type="match status" value="1"/>
</dbReference>
<dbReference type="InterPro" id="IPR050399">
    <property type="entry name" value="HPr"/>
</dbReference>
<dbReference type="Proteomes" id="UP001597227">
    <property type="component" value="Unassembled WGS sequence"/>
</dbReference>
<gene>
    <name evidence="5" type="ORF">ACFSFW_18625</name>
</gene>
<feature type="domain" description="HPr" evidence="4">
    <location>
        <begin position="1"/>
        <end position="81"/>
    </location>
</feature>
<dbReference type="PANTHER" id="PTHR33705:SF2">
    <property type="entry name" value="PHOSPHOCARRIER PROTEIN NPR"/>
    <property type="match status" value="1"/>
</dbReference>
<keyword evidence="6" id="KW-1185">Reference proteome</keyword>
<evidence type="ECO:0000256" key="3">
    <source>
        <dbReference type="ARBA" id="ARBA00022683"/>
    </source>
</evidence>
<sequence>MIEKEVTVTIKEGLHAKPAGELVQNLSRFTSDVEFQLKNRSYNAKSILGLMGAGIREGQIITVRVDGPDEEEALEWLEKFI</sequence>
<reference evidence="6" key="1">
    <citation type="journal article" date="2019" name="Int. J. Syst. Evol. Microbiol.">
        <title>The Global Catalogue of Microorganisms (GCM) 10K type strain sequencing project: providing services to taxonomists for standard genome sequencing and annotation.</title>
        <authorList>
            <consortium name="The Broad Institute Genomics Platform"/>
            <consortium name="The Broad Institute Genome Sequencing Center for Infectious Disease"/>
            <person name="Wu L."/>
            <person name="Ma J."/>
        </authorList>
    </citation>
    <scope>NUCLEOTIDE SEQUENCE [LARGE SCALE GENOMIC DNA]</scope>
    <source>
        <strain evidence="6">CCUG 15531</strain>
    </source>
</reference>
<dbReference type="PROSITE" id="PS51350">
    <property type="entry name" value="PTS_HPR_DOM"/>
    <property type="match status" value="1"/>
</dbReference>
<accession>A0ABW4MU38</accession>
<evidence type="ECO:0000259" key="4">
    <source>
        <dbReference type="PROSITE" id="PS51350"/>
    </source>
</evidence>
<protein>
    <submittedName>
        <fullName evidence="5">HPr family phosphocarrier protein</fullName>
    </submittedName>
</protein>
<dbReference type="RefSeq" id="WP_304214690.1">
    <property type="nucleotide sequence ID" value="NZ_JBHUEK010000026.1"/>
</dbReference>
<organism evidence="5 6">
    <name type="scientific">Fredinandcohnia salidurans</name>
    <dbReference type="NCBI Taxonomy" id="2595041"/>
    <lineage>
        <taxon>Bacteria</taxon>
        <taxon>Bacillati</taxon>
        <taxon>Bacillota</taxon>
        <taxon>Bacilli</taxon>
        <taxon>Bacillales</taxon>
        <taxon>Bacillaceae</taxon>
        <taxon>Fredinandcohnia</taxon>
    </lineage>
</organism>
<keyword evidence="3" id="KW-0598">Phosphotransferase system</keyword>
<dbReference type="Pfam" id="PF00381">
    <property type="entry name" value="PTS-HPr"/>
    <property type="match status" value="1"/>
</dbReference>
<dbReference type="NCBIfam" id="TIGR01003">
    <property type="entry name" value="PTS_HPr_family"/>
    <property type="match status" value="1"/>
</dbReference>
<evidence type="ECO:0000313" key="5">
    <source>
        <dbReference type="EMBL" id="MFD1780684.1"/>
    </source>
</evidence>
<dbReference type="Gene3D" id="3.30.1340.10">
    <property type="entry name" value="HPr-like"/>
    <property type="match status" value="1"/>
</dbReference>
<dbReference type="InterPro" id="IPR000032">
    <property type="entry name" value="HPr-like"/>
</dbReference>
<evidence type="ECO:0000256" key="1">
    <source>
        <dbReference type="ARBA" id="ARBA00004496"/>
    </source>
</evidence>
<proteinExistence type="predicted"/>
<dbReference type="SUPFAM" id="SSF55594">
    <property type="entry name" value="HPr-like"/>
    <property type="match status" value="1"/>
</dbReference>